<comment type="caution">
    <text evidence="1">The sequence shown here is derived from an EMBL/GenBank/DDBJ whole genome shotgun (WGS) entry which is preliminary data.</text>
</comment>
<dbReference type="Gene3D" id="3.80.10.10">
    <property type="entry name" value="Ribonuclease Inhibitor"/>
    <property type="match status" value="1"/>
</dbReference>
<sequence>MSNLNKDILFLLFEELQDDSKSLFSCLLVNRLWCETVVPILWKNPWRFDYLNYKKKYYLFIIITLNISDETKECLLSQGIRLPSKLQYFPPLFDYLSFCRSINVNVINDIINIPSSSPYNRFLLQQEVYKLLMKKCPDFRFLDMRSMEHQLFYFPEATMRFELLSELKCDSSIDSIYFYGLARICHCIQNIIIFNTDTKVNRGIVKLIENQKNLKYFKWENDFDDYVEEDTYDEIFLALVKKSHTLTHFISSFREGSIYTFPSEILPELYNLKALKLNFHPIFDFYYDEKFSNSTYRNLETLQLCDYILINTVVCIIKNSGGHLRKISINSFDINYNFYEDSLILIQKIYECCPLIEHLSLTFPSSKIHFNEFEKLLRICKELRVLDMLDANVIEESQEMKLIYGENLSKVLNKVTPNNLREIRFCDYFKFSLKSLETFLENWKGSFQLSFLTSDHIYSKEEYLKLINKYKNDGVIKDFRCDFERNNRNKFIHQQSKK</sequence>
<dbReference type="AlphaFoldDB" id="A0A8H3R5I1"/>
<dbReference type="InterPro" id="IPR032675">
    <property type="entry name" value="LRR_dom_sf"/>
</dbReference>
<protein>
    <recommendedName>
        <fullName evidence="3">F-box domain-containing protein</fullName>
    </recommendedName>
</protein>
<accession>A0A8H3R5I1</accession>
<organism evidence="1 2">
    <name type="scientific">Rhizophagus clarus</name>
    <dbReference type="NCBI Taxonomy" id="94130"/>
    <lineage>
        <taxon>Eukaryota</taxon>
        <taxon>Fungi</taxon>
        <taxon>Fungi incertae sedis</taxon>
        <taxon>Mucoromycota</taxon>
        <taxon>Glomeromycotina</taxon>
        <taxon>Glomeromycetes</taxon>
        <taxon>Glomerales</taxon>
        <taxon>Glomeraceae</taxon>
        <taxon>Rhizophagus</taxon>
    </lineage>
</organism>
<reference evidence="1" key="1">
    <citation type="submission" date="2019-10" db="EMBL/GenBank/DDBJ databases">
        <title>Conservation and host-specific expression of non-tandemly repeated heterogenous ribosome RNA gene in arbuscular mycorrhizal fungi.</title>
        <authorList>
            <person name="Maeda T."/>
            <person name="Kobayashi Y."/>
            <person name="Nakagawa T."/>
            <person name="Ezawa T."/>
            <person name="Yamaguchi K."/>
            <person name="Bino T."/>
            <person name="Nishimoto Y."/>
            <person name="Shigenobu S."/>
            <person name="Kawaguchi M."/>
        </authorList>
    </citation>
    <scope>NUCLEOTIDE SEQUENCE</scope>
    <source>
        <strain evidence="1">HR1</strain>
    </source>
</reference>
<dbReference type="EMBL" id="BLAL01000324">
    <property type="protein sequence ID" value="GET03673.1"/>
    <property type="molecule type" value="Genomic_DNA"/>
</dbReference>
<dbReference type="Proteomes" id="UP000615446">
    <property type="component" value="Unassembled WGS sequence"/>
</dbReference>
<gene>
    <name evidence="1" type="ORF">RCL2_003000200</name>
</gene>
<name>A0A8H3R5I1_9GLOM</name>
<evidence type="ECO:0000313" key="1">
    <source>
        <dbReference type="EMBL" id="GET03673.1"/>
    </source>
</evidence>
<evidence type="ECO:0000313" key="2">
    <source>
        <dbReference type="Proteomes" id="UP000615446"/>
    </source>
</evidence>
<proteinExistence type="predicted"/>
<dbReference type="OrthoDB" id="2362396at2759"/>
<evidence type="ECO:0008006" key="3">
    <source>
        <dbReference type="Google" id="ProtNLM"/>
    </source>
</evidence>